<gene>
    <name evidence="1" type="ORF">DPMN_014766</name>
</gene>
<dbReference type="Proteomes" id="UP000828390">
    <property type="component" value="Unassembled WGS sequence"/>
</dbReference>
<reference evidence="1" key="1">
    <citation type="journal article" date="2019" name="bioRxiv">
        <title>The Genome of the Zebra Mussel, Dreissena polymorpha: A Resource for Invasive Species Research.</title>
        <authorList>
            <person name="McCartney M.A."/>
            <person name="Auch B."/>
            <person name="Kono T."/>
            <person name="Mallez S."/>
            <person name="Zhang Y."/>
            <person name="Obille A."/>
            <person name="Becker A."/>
            <person name="Abrahante J.E."/>
            <person name="Garbe J."/>
            <person name="Badalamenti J.P."/>
            <person name="Herman A."/>
            <person name="Mangelson H."/>
            <person name="Liachko I."/>
            <person name="Sullivan S."/>
            <person name="Sone E.D."/>
            <person name="Koren S."/>
            <person name="Silverstein K.A.T."/>
            <person name="Beckman K.B."/>
            <person name="Gohl D.M."/>
        </authorList>
    </citation>
    <scope>NUCLEOTIDE SEQUENCE</scope>
    <source>
        <strain evidence="1">Duluth1</strain>
        <tissue evidence="1">Whole animal</tissue>
    </source>
</reference>
<proteinExistence type="predicted"/>
<sequence length="102" mass="11347">MIRKYYTISHYDTKTPPKTVLSPFAKGGKFGVGLATPPRKKYPATETEATVNINQRSIQKDASAQRPMTQAGESLMEASLPTHLLSMKAKTKVGTWNVRTMY</sequence>
<organism evidence="1 2">
    <name type="scientific">Dreissena polymorpha</name>
    <name type="common">Zebra mussel</name>
    <name type="synonym">Mytilus polymorpha</name>
    <dbReference type="NCBI Taxonomy" id="45954"/>
    <lineage>
        <taxon>Eukaryota</taxon>
        <taxon>Metazoa</taxon>
        <taxon>Spiralia</taxon>
        <taxon>Lophotrochozoa</taxon>
        <taxon>Mollusca</taxon>
        <taxon>Bivalvia</taxon>
        <taxon>Autobranchia</taxon>
        <taxon>Heteroconchia</taxon>
        <taxon>Euheterodonta</taxon>
        <taxon>Imparidentia</taxon>
        <taxon>Neoheterodontei</taxon>
        <taxon>Myida</taxon>
        <taxon>Dreissenoidea</taxon>
        <taxon>Dreissenidae</taxon>
        <taxon>Dreissena</taxon>
    </lineage>
</organism>
<dbReference type="AlphaFoldDB" id="A0A9D4NAB0"/>
<comment type="caution">
    <text evidence="1">The sequence shown here is derived from an EMBL/GenBank/DDBJ whole genome shotgun (WGS) entry which is preliminary data.</text>
</comment>
<evidence type="ECO:0000313" key="2">
    <source>
        <dbReference type="Proteomes" id="UP000828390"/>
    </source>
</evidence>
<accession>A0A9D4NAB0</accession>
<protein>
    <submittedName>
        <fullName evidence="1">Uncharacterized protein</fullName>
    </submittedName>
</protein>
<dbReference type="EMBL" id="JAIWYP010000001">
    <property type="protein sequence ID" value="KAH3890681.1"/>
    <property type="molecule type" value="Genomic_DNA"/>
</dbReference>
<keyword evidence="2" id="KW-1185">Reference proteome</keyword>
<reference evidence="1" key="2">
    <citation type="submission" date="2020-11" db="EMBL/GenBank/DDBJ databases">
        <authorList>
            <person name="McCartney M.A."/>
            <person name="Auch B."/>
            <person name="Kono T."/>
            <person name="Mallez S."/>
            <person name="Becker A."/>
            <person name="Gohl D.M."/>
            <person name="Silverstein K.A.T."/>
            <person name="Koren S."/>
            <person name="Bechman K.B."/>
            <person name="Herman A."/>
            <person name="Abrahante J.E."/>
            <person name="Garbe J."/>
        </authorList>
    </citation>
    <scope>NUCLEOTIDE SEQUENCE</scope>
    <source>
        <strain evidence="1">Duluth1</strain>
        <tissue evidence="1">Whole animal</tissue>
    </source>
</reference>
<name>A0A9D4NAB0_DREPO</name>
<evidence type="ECO:0000313" key="1">
    <source>
        <dbReference type="EMBL" id="KAH3890681.1"/>
    </source>
</evidence>